<protein>
    <submittedName>
        <fullName evidence="3 4">Uncharacterized protein LOC123728060</fullName>
    </submittedName>
</protein>
<feature type="compositionally biased region" description="Basic and acidic residues" evidence="1">
    <location>
        <begin position="370"/>
        <end position="384"/>
    </location>
</feature>
<feature type="region of interest" description="Disordered" evidence="1">
    <location>
        <begin position="283"/>
        <end position="304"/>
    </location>
</feature>
<gene>
    <name evidence="3 4" type="primary">LOC123728060</name>
</gene>
<name>A0ABM3D6X9_SALSA</name>
<evidence type="ECO:0000313" key="3">
    <source>
        <dbReference type="RefSeq" id="XP_045554551.1"/>
    </source>
</evidence>
<feature type="region of interest" description="Disordered" evidence="1">
    <location>
        <begin position="349"/>
        <end position="390"/>
    </location>
</feature>
<accession>A0ABM3D6X9</accession>
<evidence type="ECO:0000256" key="1">
    <source>
        <dbReference type="SAM" id="MobiDB-lite"/>
    </source>
</evidence>
<dbReference type="GeneID" id="123728060"/>
<dbReference type="RefSeq" id="XP_045554551.1">
    <property type="nucleotide sequence ID" value="XM_045698595.1"/>
</dbReference>
<proteinExistence type="predicted"/>
<dbReference type="RefSeq" id="XP_045554552.1">
    <property type="nucleotide sequence ID" value="XM_045698596.1"/>
</dbReference>
<sequence>MEGSTLTQRRAECQLKERAIQTDYVMELGVRLALVWQTQREQEKEMKRIWFETRKMPSLIEENVRDVTNRPLTEFMAPCIDSLPPLAFTNRRPIPTMLHPPSQLAIRAQEAQRFIVFSYFVPAECPVATEATADVRTGKREDLSTDTHLSSMLHRYLPHFFNDDSMPPQQTLEGTTEVSVAPVAKSNIKEEDRFYPFSLPPLAQRFIGKSFNVPETSQPAVLATEYRVAKEATAGTATVKRENRWAARSLLSVLTPCLPSVFDGDFMPPEQTVEDAYEVSGATENTSGTATVDGVGRSAAKRPVPMLPPSLSRVFDIDYKLPGSAVEGTNKCPVASGTTNDVSTHLKEDMAADQSPPDPGALPPSSPCIRDSDHKLTKEKKEDANESSLATEITVGTSIVQGEDLLGDKSPAPRLPPSLSHILDNDHKQPEETIVAREAAVSVSTVFQEEFLDRENPSAATRLPSVLPSSLPLVFDNDYKLPEEAVEGTSKCPVASEAAASVSTVLQEEFLAGKSPPAPAALPLRLPCTHSIDHKQLWETVEDNTERLVDTEESAVSSTVKREELIGDKNPVLALHPSLACIHDKDHNDPNQKGRGTTKEVYLCPHAHQLDPDANLTLSTHNDEPRTWTLEETKVGVLFYTTTLQGWGSVPFQFKALKRIGILEFFLN</sequence>
<dbReference type="Proteomes" id="UP001652741">
    <property type="component" value="Chromosome ssa17"/>
</dbReference>
<feature type="compositionally biased region" description="Pro residues" evidence="1">
    <location>
        <begin position="356"/>
        <end position="366"/>
    </location>
</feature>
<reference evidence="3 4" key="1">
    <citation type="submission" date="2025-05" db="UniProtKB">
        <authorList>
            <consortium name="RefSeq"/>
        </authorList>
    </citation>
    <scope>IDENTIFICATION</scope>
</reference>
<organism evidence="2 4">
    <name type="scientific">Salmo salar</name>
    <name type="common">Atlantic salmon</name>
    <dbReference type="NCBI Taxonomy" id="8030"/>
    <lineage>
        <taxon>Eukaryota</taxon>
        <taxon>Metazoa</taxon>
        <taxon>Chordata</taxon>
        <taxon>Craniata</taxon>
        <taxon>Vertebrata</taxon>
        <taxon>Euteleostomi</taxon>
        <taxon>Actinopterygii</taxon>
        <taxon>Neopterygii</taxon>
        <taxon>Teleostei</taxon>
        <taxon>Protacanthopterygii</taxon>
        <taxon>Salmoniformes</taxon>
        <taxon>Salmonidae</taxon>
        <taxon>Salmoninae</taxon>
        <taxon>Salmo</taxon>
    </lineage>
</organism>
<keyword evidence="2" id="KW-1185">Reference proteome</keyword>
<evidence type="ECO:0000313" key="4">
    <source>
        <dbReference type="RefSeq" id="XP_045554552.1"/>
    </source>
</evidence>
<evidence type="ECO:0000313" key="2">
    <source>
        <dbReference type="Proteomes" id="UP001652741"/>
    </source>
</evidence>